<protein>
    <submittedName>
        <fullName evidence="1">Uncharacterized protein</fullName>
    </submittedName>
</protein>
<sequence>MAKAQTKKRLGSILQEAKLISPYQLETALEEQKKEPQRRLGEILAQKGWVQQQTADFFAEEWEKVIEQAEQGTPQSLGYYLREAGLIDDHQLDAILAEQGQGRMWMRIGALAVLKGWLNQSTVDFMLQHLHPDKAGDSPFLPAK</sequence>
<dbReference type="EMBL" id="AADV02000042">
    <property type="protein sequence ID" value="EAM50014.1"/>
    <property type="molecule type" value="Genomic_DNA"/>
</dbReference>
<reference evidence="1" key="3">
    <citation type="submission" date="2016-12" db="EMBL/GenBank/DDBJ databases">
        <title>Annotation of the draft genome assembly of Crocosphaera watsonii WH 8501.</title>
        <authorList>
            <consortium name="US DOE Joint Genome Institute (JGI-ORNL)"/>
            <person name="Larimer F."/>
            <person name="Land M."/>
        </authorList>
    </citation>
    <scope>NUCLEOTIDE SEQUENCE</scope>
    <source>
        <strain evidence="1">WH 8501</strain>
    </source>
</reference>
<reference evidence="1" key="2">
    <citation type="submission" date="2005-06" db="EMBL/GenBank/DDBJ databases">
        <title>Sequencing of the draft genome and assembly of Crocosphaera watsonii WH 8501.</title>
        <authorList>
            <consortium name="US DOE Joint Genome Institute (JGI-PGF)"/>
            <person name="Copeland A."/>
            <person name="Lucas S."/>
            <person name="Lapidus A."/>
            <person name="Barry K."/>
            <person name="Detter C."/>
            <person name="Glavina T."/>
            <person name="Hammon N."/>
            <person name="Israni S."/>
            <person name="Pitluck S."/>
            <person name="Richardson P."/>
        </authorList>
    </citation>
    <scope>NUCLEOTIDE SEQUENCE [LARGE SCALE GENOMIC DNA]</scope>
    <source>
        <strain evidence="1">WH 8501</strain>
    </source>
</reference>
<dbReference type="OrthoDB" id="464023at2"/>
<comment type="caution">
    <text evidence="1">The sequence shown here is derived from an EMBL/GenBank/DDBJ whole genome shotgun (WGS) entry which is preliminary data.</text>
</comment>
<accession>Q4C1K5</accession>
<dbReference type="InterPro" id="IPR037257">
    <property type="entry name" value="T2SS_E_N_sf"/>
</dbReference>
<proteinExistence type="predicted"/>
<gene>
    <name evidence="1" type="ORF">CwatDRAFT_3186</name>
</gene>
<keyword evidence="2" id="KW-1185">Reference proteome</keyword>
<dbReference type="SUPFAM" id="SSF160246">
    <property type="entry name" value="EspE N-terminal domain-like"/>
    <property type="match status" value="1"/>
</dbReference>
<dbReference type="Proteomes" id="UP000003922">
    <property type="component" value="Unassembled WGS sequence"/>
</dbReference>
<organism evidence="1 2">
    <name type="scientific">Crocosphaera watsonii WH 8501</name>
    <dbReference type="NCBI Taxonomy" id="165597"/>
    <lineage>
        <taxon>Bacteria</taxon>
        <taxon>Bacillati</taxon>
        <taxon>Cyanobacteriota</taxon>
        <taxon>Cyanophyceae</taxon>
        <taxon>Oscillatoriophycideae</taxon>
        <taxon>Chroococcales</taxon>
        <taxon>Aphanothecaceae</taxon>
        <taxon>Crocosphaera</taxon>
    </lineage>
</organism>
<dbReference type="AlphaFoldDB" id="Q4C1K5"/>
<dbReference type="KEGG" id="cwa:CwatDRAFT_3186"/>
<evidence type="ECO:0000313" key="1">
    <source>
        <dbReference type="EMBL" id="EAM50014.1"/>
    </source>
</evidence>
<reference evidence="1" key="1">
    <citation type="submission" date="2004-02" db="EMBL/GenBank/DDBJ databases">
        <authorList>
            <consortium name="DOE Joint Genome Institute"/>
        </authorList>
    </citation>
    <scope>NUCLEOTIDE SEQUENCE [LARGE SCALE GENOMIC DNA]</scope>
    <source>
        <strain evidence="1">WH 8501</strain>
    </source>
</reference>
<dbReference type="RefSeq" id="WP_007306275.1">
    <property type="nucleotide sequence ID" value="NZ_AADV02000042.1"/>
</dbReference>
<name>Q4C1K5_CROWT</name>
<evidence type="ECO:0000313" key="2">
    <source>
        <dbReference type="Proteomes" id="UP000003922"/>
    </source>
</evidence>